<comment type="caution">
    <text evidence="2">The sequence shown here is derived from an EMBL/GenBank/DDBJ whole genome shotgun (WGS) entry which is preliminary data.</text>
</comment>
<proteinExistence type="predicted"/>
<evidence type="ECO:0008006" key="4">
    <source>
        <dbReference type="Google" id="ProtNLM"/>
    </source>
</evidence>
<name>A0A8X6YD98_9ARAC</name>
<dbReference type="Proteomes" id="UP000886998">
    <property type="component" value="Unassembled WGS sequence"/>
</dbReference>
<dbReference type="AlphaFoldDB" id="A0A8X6YD98"/>
<reference evidence="2" key="1">
    <citation type="submission" date="2020-08" db="EMBL/GenBank/DDBJ databases">
        <title>Multicomponent nature underlies the extraordinary mechanical properties of spider dragline silk.</title>
        <authorList>
            <person name="Kono N."/>
            <person name="Nakamura H."/>
            <person name="Mori M."/>
            <person name="Yoshida Y."/>
            <person name="Ohtoshi R."/>
            <person name="Malay A.D."/>
            <person name="Moran D.A.P."/>
            <person name="Tomita M."/>
            <person name="Numata K."/>
            <person name="Arakawa K."/>
        </authorList>
    </citation>
    <scope>NUCLEOTIDE SEQUENCE</scope>
</reference>
<accession>A0A8X6YD98</accession>
<evidence type="ECO:0000313" key="3">
    <source>
        <dbReference type="Proteomes" id="UP000886998"/>
    </source>
</evidence>
<gene>
    <name evidence="2" type="ORF">TNIN_160841</name>
    <name evidence="1" type="ORF">TNIN_368461</name>
</gene>
<protein>
    <recommendedName>
        <fullName evidence="4">RNase H type-1 domain-containing protein</fullName>
    </recommendedName>
</protein>
<dbReference type="EMBL" id="BMAV01010710">
    <property type="protein sequence ID" value="GFY56003.1"/>
    <property type="molecule type" value="Genomic_DNA"/>
</dbReference>
<evidence type="ECO:0000313" key="2">
    <source>
        <dbReference type="EMBL" id="GFY68533.1"/>
    </source>
</evidence>
<dbReference type="OrthoDB" id="6437576at2759"/>
<keyword evidence="3" id="KW-1185">Reference proteome</keyword>
<dbReference type="EMBL" id="BMAV01017108">
    <property type="protein sequence ID" value="GFY68533.1"/>
    <property type="molecule type" value="Genomic_DNA"/>
</dbReference>
<organism evidence="2 3">
    <name type="scientific">Trichonephila inaurata madagascariensis</name>
    <dbReference type="NCBI Taxonomy" id="2747483"/>
    <lineage>
        <taxon>Eukaryota</taxon>
        <taxon>Metazoa</taxon>
        <taxon>Ecdysozoa</taxon>
        <taxon>Arthropoda</taxon>
        <taxon>Chelicerata</taxon>
        <taxon>Arachnida</taxon>
        <taxon>Araneae</taxon>
        <taxon>Araneomorphae</taxon>
        <taxon>Entelegynae</taxon>
        <taxon>Araneoidea</taxon>
        <taxon>Nephilidae</taxon>
        <taxon>Trichonephila</taxon>
        <taxon>Trichonephila inaurata</taxon>
    </lineage>
</organism>
<evidence type="ECO:0000313" key="1">
    <source>
        <dbReference type="EMBL" id="GFY56003.1"/>
    </source>
</evidence>
<sequence>MPAYVEIEGNEATDELVKEARDLNNSKSHVTLDDANAITRYRLKEKTIKVNQQLCEIDSHREIPKTITRLRTGHFGSMKINVDNRRTYE</sequence>